<dbReference type="EMBL" id="CP048685">
    <property type="protein sequence ID" value="QPJ62552.1"/>
    <property type="molecule type" value="Genomic_DNA"/>
</dbReference>
<proteinExistence type="predicted"/>
<sequence>MPLSTRAQSTFTLFAVTLSIGTSLLAGEWFLRSFYHFPDSLAPFTPFRNNLPGSHFQLVQKEFDITLEYNRQGFRDSDFEKKLDAPKKLIFLGDSFIQGFGVEEENRASNLVETELNKNSTGRTVSVFNAGQIMSGPFHYFLNLIRFGIALKPDVVVVGLFMGNDFIEAHHRLIPNGYRVREQYPIYSRELDDKPFWRISYLLTLVQSFLDKKNLIQRRINSNQYWKFFYGKEINRDFFFEMSGMDHKEFENHISTIPESTLDDFFSGRINPSYLTSSFLSTKEAAGPSYTGDDIRNVFNAIYEMYFICSQRKIPFLLVIFPSPYQVFPQEYSTHLKQNFGYKKVPESLKELDNIHQALIEWLRIEAIDSIDLKQILNIEDYYLFDGHLNSKGQFKVADQILNRIRPWVEVN</sequence>
<dbReference type="KEGG" id="nli:G3M70_11990"/>
<accession>A0A7T0BWZ9</accession>
<dbReference type="GO" id="GO:0016788">
    <property type="term" value="F:hydrolase activity, acting on ester bonds"/>
    <property type="evidence" value="ECO:0007669"/>
    <property type="project" value="UniProtKB-ARBA"/>
</dbReference>
<gene>
    <name evidence="1" type="ORF">G3M70_11990</name>
</gene>
<protein>
    <recommendedName>
        <fullName evidence="3">SGNH hydrolase-type esterase domain-containing protein</fullName>
    </recommendedName>
</protein>
<organism evidence="1 2">
    <name type="scientific">Candidatus Nitronauta litoralis</name>
    <dbReference type="NCBI Taxonomy" id="2705533"/>
    <lineage>
        <taxon>Bacteria</taxon>
        <taxon>Pseudomonadati</taxon>
        <taxon>Nitrospinota/Tectimicrobiota group</taxon>
        <taxon>Nitrospinota</taxon>
        <taxon>Nitrospinia</taxon>
        <taxon>Nitrospinales</taxon>
        <taxon>Nitrospinaceae</taxon>
        <taxon>Candidatus Nitronauta</taxon>
    </lineage>
</organism>
<evidence type="ECO:0008006" key="3">
    <source>
        <dbReference type="Google" id="ProtNLM"/>
    </source>
</evidence>
<dbReference type="Proteomes" id="UP000594688">
    <property type="component" value="Chromosome"/>
</dbReference>
<dbReference type="SUPFAM" id="SSF52266">
    <property type="entry name" value="SGNH hydrolase"/>
    <property type="match status" value="1"/>
</dbReference>
<dbReference type="AlphaFoldDB" id="A0A7T0BWZ9"/>
<reference evidence="1 2" key="1">
    <citation type="submission" date="2020-02" db="EMBL/GenBank/DDBJ databases">
        <title>Genomic and physiological characterization of two novel Nitrospinaceae genera.</title>
        <authorList>
            <person name="Mueller A.J."/>
            <person name="Jung M.-Y."/>
            <person name="Strachan C.R."/>
            <person name="Herbold C.W."/>
            <person name="Kirkegaard R.H."/>
            <person name="Daims H."/>
        </authorList>
    </citation>
    <scope>NUCLEOTIDE SEQUENCE [LARGE SCALE GENOMIC DNA]</scope>
    <source>
        <strain evidence="1">EB</strain>
    </source>
</reference>
<dbReference type="InterPro" id="IPR036514">
    <property type="entry name" value="SGNH_hydro_sf"/>
</dbReference>
<name>A0A7T0BWZ9_9BACT</name>
<dbReference type="Gene3D" id="3.40.50.1110">
    <property type="entry name" value="SGNH hydrolase"/>
    <property type="match status" value="1"/>
</dbReference>
<evidence type="ECO:0000313" key="2">
    <source>
        <dbReference type="Proteomes" id="UP000594688"/>
    </source>
</evidence>
<evidence type="ECO:0000313" key="1">
    <source>
        <dbReference type="EMBL" id="QPJ62552.1"/>
    </source>
</evidence>